<sequence length="86" mass="9373">MYKLLVSFLLLEVQLCNSFSALCSALHDSEYSSFITITLILQVGNINLTSFVSYPSTEIVSSGPTDPNVLASMSSCISETINDYSH</sequence>
<feature type="signal peptide" evidence="1">
    <location>
        <begin position="1"/>
        <end position="18"/>
    </location>
</feature>
<comment type="caution">
    <text evidence="2">The sequence shown here is derived from an EMBL/GenBank/DDBJ whole genome shotgun (WGS) entry which is preliminary data.</text>
</comment>
<evidence type="ECO:0000313" key="2">
    <source>
        <dbReference type="EMBL" id="KAG1799322.1"/>
    </source>
</evidence>
<name>A0A9P7J2I9_9AGAM</name>
<keyword evidence="3" id="KW-1185">Reference proteome</keyword>
<organism evidence="2 3">
    <name type="scientific">Suillus plorans</name>
    <dbReference type="NCBI Taxonomy" id="116603"/>
    <lineage>
        <taxon>Eukaryota</taxon>
        <taxon>Fungi</taxon>
        <taxon>Dikarya</taxon>
        <taxon>Basidiomycota</taxon>
        <taxon>Agaricomycotina</taxon>
        <taxon>Agaricomycetes</taxon>
        <taxon>Agaricomycetidae</taxon>
        <taxon>Boletales</taxon>
        <taxon>Suillineae</taxon>
        <taxon>Suillaceae</taxon>
        <taxon>Suillus</taxon>
    </lineage>
</organism>
<evidence type="ECO:0008006" key="4">
    <source>
        <dbReference type="Google" id="ProtNLM"/>
    </source>
</evidence>
<dbReference type="OrthoDB" id="10660972at2759"/>
<evidence type="ECO:0000313" key="3">
    <source>
        <dbReference type="Proteomes" id="UP000719766"/>
    </source>
</evidence>
<protein>
    <recommendedName>
        <fullName evidence="4">Secreted protein</fullName>
    </recommendedName>
</protein>
<keyword evidence="1" id="KW-0732">Signal</keyword>
<dbReference type="Proteomes" id="UP000719766">
    <property type="component" value="Unassembled WGS sequence"/>
</dbReference>
<evidence type="ECO:0000256" key="1">
    <source>
        <dbReference type="SAM" id="SignalP"/>
    </source>
</evidence>
<reference evidence="2" key="1">
    <citation type="journal article" date="2020" name="New Phytol.">
        <title>Comparative genomics reveals dynamic genome evolution in host specialist ectomycorrhizal fungi.</title>
        <authorList>
            <person name="Lofgren L.A."/>
            <person name="Nguyen N.H."/>
            <person name="Vilgalys R."/>
            <person name="Ruytinx J."/>
            <person name="Liao H.L."/>
            <person name="Branco S."/>
            <person name="Kuo A."/>
            <person name="LaButti K."/>
            <person name="Lipzen A."/>
            <person name="Andreopoulos W."/>
            <person name="Pangilinan J."/>
            <person name="Riley R."/>
            <person name="Hundley H."/>
            <person name="Na H."/>
            <person name="Barry K."/>
            <person name="Grigoriev I.V."/>
            <person name="Stajich J.E."/>
            <person name="Kennedy P.G."/>
        </authorList>
    </citation>
    <scope>NUCLEOTIDE SEQUENCE</scope>
    <source>
        <strain evidence="2">S12</strain>
    </source>
</reference>
<dbReference type="RefSeq" id="XP_041163721.1">
    <property type="nucleotide sequence ID" value="XM_041302264.1"/>
</dbReference>
<accession>A0A9P7J2I9</accession>
<dbReference type="EMBL" id="JABBWE010000011">
    <property type="protein sequence ID" value="KAG1799322.1"/>
    <property type="molecule type" value="Genomic_DNA"/>
</dbReference>
<feature type="chain" id="PRO_5040478173" description="Secreted protein" evidence="1">
    <location>
        <begin position="19"/>
        <end position="86"/>
    </location>
</feature>
<dbReference type="AlphaFoldDB" id="A0A9P7J2I9"/>
<gene>
    <name evidence="2" type="ORF">HD556DRAFT_1346965</name>
</gene>
<dbReference type="GeneID" id="64596028"/>
<proteinExistence type="predicted"/>